<sequence>MLDSLKFSFPEESSELLLIAGFVEGTSRSLPQMLGWEILSFSASEIDIIMNDCYSKETLVKDMRDFSRPVLKLVHKAGYFEESFVTERLAGEGFPVNLFLSA</sequence>
<accession>A0ABY8MF95</accession>
<dbReference type="RefSeq" id="WP_326926782.1">
    <property type="nucleotide sequence ID" value="NZ_CP123443.1"/>
</dbReference>
<organism evidence="1 2">
    <name type="scientific">Candidatus Haliotispira prima</name>
    <dbReference type="NCBI Taxonomy" id="3034016"/>
    <lineage>
        <taxon>Bacteria</taxon>
        <taxon>Pseudomonadati</taxon>
        <taxon>Spirochaetota</taxon>
        <taxon>Spirochaetia</taxon>
        <taxon>Spirochaetales</taxon>
        <taxon>Spirochaetaceae</taxon>
        <taxon>Candidatus Haliotispira</taxon>
    </lineage>
</organism>
<reference evidence="1 2" key="1">
    <citation type="submission" date="2023-04" db="EMBL/GenBank/DDBJ databases">
        <title>Spirochaete genome identified in red abalone sample constitutes a novel genus.</title>
        <authorList>
            <person name="Sharma S.P."/>
            <person name="Purcell C.M."/>
            <person name="Hyde J.R."/>
            <person name="Severin A.J."/>
        </authorList>
    </citation>
    <scope>NUCLEOTIDE SEQUENCE [LARGE SCALE GENOMIC DNA]</scope>
    <source>
        <strain evidence="1 2">SP-2023</strain>
    </source>
</reference>
<keyword evidence="2" id="KW-1185">Reference proteome</keyword>
<dbReference type="EMBL" id="CP123443">
    <property type="protein sequence ID" value="WGK68596.1"/>
    <property type="molecule type" value="Genomic_DNA"/>
</dbReference>
<protein>
    <submittedName>
        <fullName evidence="1">Uncharacterized protein</fullName>
    </submittedName>
</protein>
<dbReference type="Proteomes" id="UP001228690">
    <property type="component" value="Chromosome"/>
</dbReference>
<gene>
    <name evidence="1" type="ORF">P0082_08905</name>
</gene>
<evidence type="ECO:0000313" key="1">
    <source>
        <dbReference type="EMBL" id="WGK68596.1"/>
    </source>
</evidence>
<name>A0ABY8MF95_9SPIO</name>
<evidence type="ECO:0000313" key="2">
    <source>
        <dbReference type="Proteomes" id="UP001228690"/>
    </source>
</evidence>
<proteinExistence type="predicted"/>